<dbReference type="AlphaFoldDB" id="A0A820Q0N7"/>
<evidence type="ECO:0000256" key="1">
    <source>
        <dbReference type="SAM" id="MobiDB-lite"/>
    </source>
</evidence>
<dbReference type="EMBL" id="CAJOAY010029478">
    <property type="protein sequence ID" value="CAF4412945.1"/>
    <property type="molecule type" value="Genomic_DNA"/>
</dbReference>
<gene>
    <name evidence="2" type="ORF">OKA104_LOCUS52055</name>
</gene>
<evidence type="ECO:0000313" key="2">
    <source>
        <dbReference type="EMBL" id="CAF4412945.1"/>
    </source>
</evidence>
<name>A0A820Q0N7_9BILA</name>
<dbReference type="Proteomes" id="UP000663881">
    <property type="component" value="Unassembled WGS sequence"/>
</dbReference>
<evidence type="ECO:0000313" key="3">
    <source>
        <dbReference type="Proteomes" id="UP000663881"/>
    </source>
</evidence>
<proteinExistence type="predicted"/>
<feature type="region of interest" description="Disordered" evidence="1">
    <location>
        <begin position="67"/>
        <end position="98"/>
    </location>
</feature>
<feature type="region of interest" description="Disordered" evidence="1">
    <location>
        <begin position="1"/>
        <end position="23"/>
    </location>
</feature>
<feature type="non-terminal residue" evidence="2">
    <location>
        <position position="120"/>
    </location>
</feature>
<feature type="non-terminal residue" evidence="2">
    <location>
        <position position="1"/>
    </location>
</feature>
<accession>A0A820Q0N7</accession>
<sequence>SADVNGDDYQNIEIPLDSTGTSPPVIVDINDSNQAIIDQQDRPDTLNLTIEKNPKTLINISRIGSITTDEESGADSVSSSRRESKLNPISRQTSNQWNDEKLKIRRLSTASTIKSSFSAG</sequence>
<feature type="compositionally biased region" description="Polar residues" evidence="1">
    <location>
        <begin position="87"/>
        <end position="97"/>
    </location>
</feature>
<reference evidence="2" key="1">
    <citation type="submission" date="2021-02" db="EMBL/GenBank/DDBJ databases">
        <authorList>
            <person name="Nowell W R."/>
        </authorList>
    </citation>
    <scope>NUCLEOTIDE SEQUENCE</scope>
</reference>
<protein>
    <submittedName>
        <fullName evidence="2">Uncharacterized protein</fullName>
    </submittedName>
</protein>
<organism evidence="2 3">
    <name type="scientific">Adineta steineri</name>
    <dbReference type="NCBI Taxonomy" id="433720"/>
    <lineage>
        <taxon>Eukaryota</taxon>
        <taxon>Metazoa</taxon>
        <taxon>Spiralia</taxon>
        <taxon>Gnathifera</taxon>
        <taxon>Rotifera</taxon>
        <taxon>Eurotatoria</taxon>
        <taxon>Bdelloidea</taxon>
        <taxon>Adinetida</taxon>
        <taxon>Adinetidae</taxon>
        <taxon>Adineta</taxon>
    </lineage>
</organism>
<comment type="caution">
    <text evidence="2">The sequence shown here is derived from an EMBL/GenBank/DDBJ whole genome shotgun (WGS) entry which is preliminary data.</text>
</comment>